<keyword evidence="1" id="KW-0812">Transmembrane</keyword>
<sequence length="405" mass="46078">MTKCKCSIETNDTKSLKEYLKIIGNNYFDQYAEDGLEERIKFEMCTIYLYYKYRSQYHNVNVSIEEYDGEIALIEECIKLIQNKDKYKKVLENNDNKFRDGCTSLYKHYKEQKYIKENQNTNFAPPTGISLVSIVYFISRMFLLDWIKDAQLNRNKIYVPIAFTLSILLFSIASALMLHAAGISTLPFLKNVNLPTGANVIAFLPIHFSIAIVFALVSTAFLGLGIHKLNNAKTVESTINLVFKKVESNALDNSCIDCNYSRLHRRLVPILASISVALVFVAFIFEVQALLQSNDFDRLGMGYLNKASFPLHLGTFLCIVAAIGLSALSIYKYFNKEDKKMIQGDKVELEGNCEKVNESEKKDCKNNSENKEDPNFLGQNVAKLLILCKLPRACIEKFNAQEPIS</sequence>
<keyword evidence="1" id="KW-0472">Membrane</keyword>
<keyword evidence="3" id="KW-1185">Reference proteome</keyword>
<gene>
    <name evidence="2" type="ORF">sL5_05140</name>
</gene>
<evidence type="ECO:0000313" key="3">
    <source>
        <dbReference type="Proteomes" id="UP000637906"/>
    </source>
</evidence>
<dbReference type="AlphaFoldDB" id="A0A8J3HXT1"/>
<feature type="transmembrane region" description="Helical" evidence="1">
    <location>
        <begin position="157"/>
        <end position="180"/>
    </location>
</feature>
<evidence type="ECO:0000313" key="2">
    <source>
        <dbReference type="EMBL" id="GHM59521.1"/>
    </source>
</evidence>
<keyword evidence="1" id="KW-1133">Transmembrane helix</keyword>
<comment type="caution">
    <text evidence="2">The sequence shown here is derived from an EMBL/GenBank/DDBJ whole genome shotgun (WGS) entry which is preliminary data.</text>
</comment>
<feature type="transmembrane region" description="Helical" evidence="1">
    <location>
        <begin position="311"/>
        <end position="331"/>
    </location>
</feature>
<accession>A0A8J3HXT1</accession>
<reference evidence="2 3" key="1">
    <citation type="journal article" date="2021" name="Microb. Ecol.">
        <title>Candidatus Mesenet longicola: Novel Endosymbionts of Brontispa longissima that Induce Cytoplasmic Incompatibility.</title>
        <authorList>
            <person name="Takano S."/>
            <person name="Gotoh Y."/>
            <person name="Hayashi T."/>
        </authorList>
    </citation>
    <scope>NUCLEOTIDE SEQUENCE [LARGE SCALE GENOMIC DNA]</scope>
    <source>
        <strain evidence="2">L5</strain>
    </source>
</reference>
<name>A0A8J3HXT1_9RICK</name>
<proteinExistence type="predicted"/>
<protein>
    <submittedName>
        <fullName evidence="2">Uncharacterized protein</fullName>
    </submittedName>
</protein>
<evidence type="ECO:0000256" key="1">
    <source>
        <dbReference type="SAM" id="Phobius"/>
    </source>
</evidence>
<dbReference type="EMBL" id="BNGU01000017">
    <property type="protein sequence ID" value="GHM59521.1"/>
    <property type="molecule type" value="Genomic_DNA"/>
</dbReference>
<feature type="transmembrane region" description="Helical" evidence="1">
    <location>
        <begin position="200"/>
        <end position="224"/>
    </location>
</feature>
<dbReference type="Proteomes" id="UP000637906">
    <property type="component" value="Unassembled WGS sequence"/>
</dbReference>
<organism evidence="2 3">
    <name type="scientific">Candidatus Mesenet longicola</name>
    <dbReference type="NCBI Taxonomy" id="1892558"/>
    <lineage>
        <taxon>Bacteria</taxon>
        <taxon>Pseudomonadati</taxon>
        <taxon>Pseudomonadota</taxon>
        <taxon>Alphaproteobacteria</taxon>
        <taxon>Rickettsiales</taxon>
        <taxon>Anaplasmataceae</taxon>
        <taxon>Candidatus Mesenet</taxon>
    </lineage>
</organism>
<feature type="transmembrane region" description="Helical" evidence="1">
    <location>
        <begin position="270"/>
        <end position="291"/>
    </location>
</feature>